<dbReference type="Pfam" id="PF00239">
    <property type="entry name" value="Resolvase"/>
    <property type="match status" value="1"/>
</dbReference>
<dbReference type="InterPro" id="IPR050639">
    <property type="entry name" value="SSR_resolvase"/>
</dbReference>
<dbReference type="SUPFAM" id="SSF53041">
    <property type="entry name" value="Resolvase-like"/>
    <property type="match status" value="1"/>
</dbReference>
<evidence type="ECO:0000256" key="1">
    <source>
        <dbReference type="ARBA" id="ARBA00023125"/>
    </source>
</evidence>
<dbReference type="InterPro" id="IPR006119">
    <property type="entry name" value="Resolv_N"/>
</dbReference>
<accession>A0ABZ3IVP7</accession>
<dbReference type="PANTHER" id="PTHR30461:SF2">
    <property type="entry name" value="SERINE RECOMBINASE PINE-RELATED"/>
    <property type="match status" value="1"/>
</dbReference>
<evidence type="ECO:0000256" key="2">
    <source>
        <dbReference type="ARBA" id="ARBA00023172"/>
    </source>
</evidence>
<gene>
    <name evidence="4" type="primary">hin_1</name>
    <name evidence="4" type="ORF">SPACI_001160</name>
</gene>
<evidence type="ECO:0000313" key="5">
    <source>
        <dbReference type="Proteomes" id="UP000216052"/>
    </source>
</evidence>
<sequence length="114" mass="12979">MNIGYVSISKYEQNPYGQLQALRRYHVERIFKDRIYGKGAARPQRMAMLDSAGPGDTVYIESISRLAQDTIDFRNIIERFKAKEVGLVSIKEEFDTTSPTGRLLAVIFAATQFK</sequence>
<dbReference type="CDD" id="cd03768">
    <property type="entry name" value="SR_ResInv"/>
    <property type="match status" value="1"/>
</dbReference>
<feature type="domain" description="Resolvase/invertase-type recombinase catalytic" evidence="3">
    <location>
        <begin position="1"/>
        <end position="114"/>
    </location>
</feature>
<dbReference type="EMBL" id="CP155571">
    <property type="protein sequence ID" value="XFO70129.1"/>
    <property type="molecule type" value="Genomic_DNA"/>
</dbReference>
<dbReference type="RefSeq" id="WP_093796601.1">
    <property type="nucleotide sequence ID" value="NZ_CP155571.1"/>
</dbReference>
<proteinExistence type="predicted"/>
<dbReference type="InterPro" id="IPR036162">
    <property type="entry name" value="Resolvase-like_N_sf"/>
</dbReference>
<keyword evidence="2" id="KW-0233">DNA recombination</keyword>
<evidence type="ECO:0000313" key="4">
    <source>
        <dbReference type="EMBL" id="XFO70129.1"/>
    </source>
</evidence>
<protein>
    <submittedName>
        <fullName evidence="4">DNA-invertase hin</fullName>
    </submittedName>
</protein>
<dbReference type="Proteomes" id="UP000216052">
    <property type="component" value="Chromosome"/>
</dbReference>
<evidence type="ECO:0000259" key="3">
    <source>
        <dbReference type="PROSITE" id="PS51736"/>
    </source>
</evidence>
<dbReference type="PROSITE" id="PS51736">
    <property type="entry name" value="RECOMBINASES_3"/>
    <property type="match status" value="1"/>
</dbReference>
<dbReference type="Gene3D" id="3.40.50.1390">
    <property type="entry name" value="Resolvase, N-terminal catalytic domain"/>
    <property type="match status" value="1"/>
</dbReference>
<organism evidence="4 5">
    <name type="scientific">Sporomusa acidovorans (strain ATCC 49682 / DSM 3132 / Mol)</name>
    <dbReference type="NCBI Taxonomy" id="1123286"/>
    <lineage>
        <taxon>Bacteria</taxon>
        <taxon>Bacillati</taxon>
        <taxon>Bacillota</taxon>
        <taxon>Negativicutes</taxon>
        <taxon>Selenomonadales</taxon>
        <taxon>Sporomusaceae</taxon>
        <taxon>Sporomusa</taxon>
    </lineage>
</organism>
<name>A0ABZ3IVP7_SPOA4</name>
<keyword evidence="1" id="KW-0238">DNA-binding</keyword>
<dbReference type="SMART" id="SM00857">
    <property type="entry name" value="Resolvase"/>
    <property type="match status" value="1"/>
</dbReference>
<dbReference type="PANTHER" id="PTHR30461">
    <property type="entry name" value="DNA-INVERTASE FROM LAMBDOID PROPHAGE"/>
    <property type="match status" value="1"/>
</dbReference>
<reference evidence="4" key="1">
    <citation type="submission" date="2024-05" db="EMBL/GenBank/DDBJ databases">
        <title>Isolation and characterization of Sporomusa carbonis sp. nov., a carboxydotrophic hydrogenogen in the genus of Sporomusa isolated from a charcoal burning pile.</title>
        <authorList>
            <person name="Boeer T."/>
            <person name="Rosenbaum F."/>
            <person name="Eysell L."/>
            <person name="Mueller V."/>
            <person name="Daniel R."/>
            <person name="Poehlein A."/>
        </authorList>
    </citation>
    <scope>NUCLEOTIDE SEQUENCE [LARGE SCALE GENOMIC DNA]</scope>
    <source>
        <strain evidence="4">DSM 3132</strain>
    </source>
</reference>
<keyword evidence="5" id="KW-1185">Reference proteome</keyword>